<dbReference type="AlphaFoldDB" id="A0A915KNY9"/>
<dbReference type="GO" id="GO:0020037">
    <property type="term" value="F:heme binding"/>
    <property type="evidence" value="ECO:0007669"/>
    <property type="project" value="InterPro"/>
</dbReference>
<evidence type="ECO:0000256" key="2">
    <source>
        <dbReference type="PROSITE-ProRule" id="PRU01005"/>
    </source>
</evidence>
<dbReference type="GO" id="GO:0005615">
    <property type="term" value="C:extracellular space"/>
    <property type="evidence" value="ECO:0007669"/>
    <property type="project" value="TreeGrafter"/>
</dbReference>
<dbReference type="PANTHER" id="PTHR11475:SF58">
    <property type="entry name" value="PEROXIDASIN"/>
    <property type="match status" value="1"/>
</dbReference>
<dbReference type="PROSITE" id="PS51670">
    <property type="entry name" value="SHKT"/>
    <property type="match status" value="1"/>
</dbReference>
<evidence type="ECO:0000256" key="1">
    <source>
        <dbReference type="ARBA" id="ARBA00022559"/>
    </source>
</evidence>
<dbReference type="InterPro" id="IPR010255">
    <property type="entry name" value="Haem_peroxidase_sf"/>
</dbReference>
<dbReference type="InterPro" id="IPR003582">
    <property type="entry name" value="ShKT_dom"/>
</dbReference>
<protein>
    <submittedName>
        <fullName evidence="7">ShKT domain-containing protein</fullName>
    </submittedName>
</protein>
<keyword evidence="4" id="KW-0732">Signal</keyword>
<evidence type="ECO:0000256" key="3">
    <source>
        <dbReference type="SAM" id="MobiDB-lite"/>
    </source>
</evidence>
<sequence>MIILKILILLLPYASSSPACQSGCCDLHDFCPFWAATNECFRNPDWMAANCLFSCNTCGLTNSASGSPPGSSPTADFISPPDQPRSAIDPAPAAVHESAPVAAVVPEEQQTTETTTTTTTTKVTTRKAPPDPACSTESTSSRRIITSLDLANSKSSSNCVPQQNAGSSCDPNSCFNKRYRSADGFCNNPSNAILGASATPFRRLRAAHADDGSSPSTRRPNARFNGLVMQFGQFLTHDVSKNSLLPVTKCGGFGCGPPNEICFPIPVNGTDPIFGCQADHCCLPFARAAPICGDVNILLLCILNPMTARIDEMLFAVEHRKIGYIPYAMPGYARHCTLPYAWLS</sequence>
<feature type="disulfide bond" evidence="2">
    <location>
        <begin position="24"/>
        <end position="58"/>
    </location>
</feature>
<feature type="region of interest" description="Disordered" evidence="3">
    <location>
        <begin position="66"/>
        <end position="141"/>
    </location>
</feature>
<keyword evidence="1" id="KW-0560">Oxidoreductase</keyword>
<dbReference type="Gene3D" id="1.10.640.10">
    <property type="entry name" value="Haem peroxidase domain superfamily, animal type"/>
    <property type="match status" value="1"/>
</dbReference>
<dbReference type="Proteomes" id="UP000887565">
    <property type="component" value="Unplaced"/>
</dbReference>
<accession>A0A915KNY9</accession>
<organism evidence="6 7">
    <name type="scientific">Romanomermis culicivorax</name>
    <name type="common">Nematode worm</name>
    <dbReference type="NCBI Taxonomy" id="13658"/>
    <lineage>
        <taxon>Eukaryota</taxon>
        <taxon>Metazoa</taxon>
        <taxon>Ecdysozoa</taxon>
        <taxon>Nematoda</taxon>
        <taxon>Enoplea</taxon>
        <taxon>Dorylaimia</taxon>
        <taxon>Mermithida</taxon>
        <taxon>Mermithoidea</taxon>
        <taxon>Mermithidae</taxon>
        <taxon>Romanomermis</taxon>
    </lineage>
</organism>
<evidence type="ECO:0000256" key="4">
    <source>
        <dbReference type="SAM" id="SignalP"/>
    </source>
</evidence>
<dbReference type="PROSITE" id="PS50292">
    <property type="entry name" value="PEROXIDASE_3"/>
    <property type="match status" value="1"/>
</dbReference>
<dbReference type="OMA" id="ECAIINC"/>
<dbReference type="GO" id="GO:0006979">
    <property type="term" value="P:response to oxidative stress"/>
    <property type="evidence" value="ECO:0007669"/>
    <property type="project" value="InterPro"/>
</dbReference>
<dbReference type="Pfam" id="PF03098">
    <property type="entry name" value="An_peroxidase"/>
    <property type="match status" value="1"/>
</dbReference>
<dbReference type="WBParaSite" id="nRc.2.0.1.t40572-RA">
    <property type="protein sequence ID" value="nRc.2.0.1.t40572-RA"/>
    <property type="gene ID" value="nRc.2.0.1.g40572"/>
</dbReference>
<dbReference type="PANTHER" id="PTHR11475">
    <property type="entry name" value="OXIDASE/PEROXIDASE"/>
    <property type="match status" value="1"/>
</dbReference>
<comment type="caution">
    <text evidence="2">Lacks conserved residue(s) required for the propagation of feature annotation.</text>
</comment>
<feature type="signal peptide" evidence="4">
    <location>
        <begin position="1"/>
        <end position="16"/>
    </location>
</feature>
<evidence type="ECO:0000259" key="5">
    <source>
        <dbReference type="PROSITE" id="PS51670"/>
    </source>
</evidence>
<keyword evidence="6" id="KW-1185">Reference proteome</keyword>
<dbReference type="SUPFAM" id="SSF48113">
    <property type="entry name" value="Heme-dependent peroxidases"/>
    <property type="match status" value="1"/>
</dbReference>
<feature type="compositionally biased region" description="Low complexity" evidence="3">
    <location>
        <begin position="111"/>
        <end position="123"/>
    </location>
</feature>
<name>A0A915KNY9_ROMCU</name>
<dbReference type="InterPro" id="IPR037120">
    <property type="entry name" value="Haem_peroxidase_sf_animal"/>
</dbReference>
<dbReference type="SMART" id="SM00254">
    <property type="entry name" value="ShKT"/>
    <property type="match status" value="1"/>
</dbReference>
<proteinExistence type="predicted"/>
<dbReference type="Pfam" id="PF01549">
    <property type="entry name" value="ShK"/>
    <property type="match status" value="1"/>
</dbReference>
<evidence type="ECO:0000313" key="6">
    <source>
        <dbReference type="Proteomes" id="UP000887565"/>
    </source>
</evidence>
<dbReference type="InterPro" id="IPR019791">
    <property type="entry name" value="Haem_peroxidase_animal"/>
</dbReference>
<keyword evidence="1" id="KW-0575">Peroxidase</keyword>
<feature type="domain" description="ShKT" evidence="5">
    <location>
        <begin position="24"/>
        <end position="58"/>
    </location>
</feature>
<dbReference type="GO" id="GO:0004601">
    <property type="term" value="F:peroxidase activity"/>
    <property type="evidence" value="ECO:0007669"/>
    <property type="project" value="UniProtKB-KW"/>
</dbReference>
<evidence type="ECO:0000313" key="7">
    <source>
        <dbReference type="WBParaSite" id="nRc.2.0.1.t40572-RA"/>
    </source>
</evidence>
<keyword evidence="2" id="KW-1015">Disulfide bond</keyword>
<reference evidence="7" key="1">
    <citation type="submission" date="2022-11" db="UniProtKB">
        <authorList>
            <consortium name="WormBaseParasite"/>
        </authorList>
    </citation>
    <scope>IDENTIFICATION</scope>
</reference>
<feature type="chain" id="PRO_5037549827" evidence="4">
    <location>
        <begin position="17"/>
        <end position="344"/>
    </location>
</feature>